<evidence type="ECO:0000313" key="3">
    <source>
        <dbReference type="EMBL" id="AUN31959.1"/>
    </source>
</evidence>
<feature type="compositionally biased region" description="Basic and acidic residues" evidence="1">
    <location>
        <begin position="104"/>
        <end position="115"/>
    </location>
</feature>
<evidence type="ECO:0000259" key="2">
    <source>
        <dbReference type="SMART" id="SM00507"/>
    </source>
</evidence>
<evidence type="ECO:0000313" key="4">
    <source>
        <dbReference type="Proteomes" id="UP000234752"/>
    </source>
</evidence>
<dbReference type="GO" id="GO:0003676">
    <property type="term" value="F:nucleic acid binding"/>
    <property type="evidence" value="ECO:0007669"/>
    <property type="project" value="InterPro"/>
</dbReference>
<protein>
    <recommendedName>
        <fullName evidence="2">HNH nuclease domain-containing protein</fullName>
    </recommendedName>
</protein>
<sequence>MTARQLTCTIQYEALIVPASQPAGETQAGFLLFGFVMPQRPDTFRPPGWKPAPAKQPQAHDPFYGSAIWKALRSKAKQRDGFQCVGLPDRPCRTPNNGRGGRLIVDHIDPRREGGSDELSNLRTLCPACDNRRHGRRG</sequence>
<dbReference type="GO" id="GO:0008270">
    <property type="term" value="F:zinc ion binding"/>
    <property type="evidence" value="ECO:0007669"/>
    <property type="project" value="InterPro"/>
</dbReference>
<proteinExistence type="predicted"/>
<name>A0A2K9NFU0_9PROT</name>
<organism evidence="3 4">
    <name type="scientific">Niveispirillum cyanobacteriorum</name>
    <dbReference type="NCBI Taxonomy" id="1612173"/>
    <lineage>
        <taxon>Bacteria</taxon>
        <taxon>Pseudomonadati</taxon>
        <taxon>Pseudomonadota</taxon>
        <taxon>Alphaproteobacteria</taxon>
        <taxon>Rhodospirillales</taxon>
        <taxon>Azospirillaceae</taxon>
        <taxon>Niveispirillum</taxon>
    </lineage>
</organism>
<dbReference type="AlphaFoldDB" id="A0A2K9NFU0"/>
<dbReference type="EMBL" id="CP025612">
    <property type="protein sequence ID" value="AUN31959.1"/>
    <property type="molecule type" value="Genomic_DNA"/>
</dbReference>
<dbReference type="KEGG" id="ncb:C0V82_16145"/>
<dbReference type="InterPro" id="IPR003615">
    <property type="entry name" value="HNH_nuc"/>
</dbReference>
<feature type="domain" description="HNH nuclease" evidence="2">
    <location>
        <begin position="71"/>
        <end position="131"/>
    </location>
</feature>
<accession>A0A2K9NFU0</accession>
<reference evidence="3 4" key="1">
    <citation type="submission" date="2017-12" db="EMBL/GenBank/DDBJ databases">
        <title>Genomes of bacteria within cyanobacterial aggregates.</title>
        <authorList>
            <person name="Cai H."/>
        </authorList>
    </citation>
    <scope>NUCLEOTIDE SEQUENCE [LARGE SCALE GENOMIC DNA]</scope>
    <source>
        <strain evidence="3 4">TH16</strain>
    </source>
</reference>
<dbReference type="InterPro" id="IPR002711">
    <property type="entry name" value="HNH"/>
</dbReference>
<dbReference type="Proteomes" id="UP000234752">
    <property type="component" value="Chromosome eg_2"/>
</dbReference>
<feature type="region of interest" description="Disordered" evidence="1">
    <location>
        <begin position="91"/>
        <end position="116"/>
    </location>
</feature>
<dbReference type="Gene3D" id="1.10.30.50">
    <property type="match status" value="1"/>
</dbReference>
<gene>
    <name evidence="3" type="ORF">C0V82_16145</name>
</gene>
<dbReference type="GO" id="GO:0004519">
    <property type="term" value="F:endonuclease activity"/>
    <property type="evidence" value="ECO:0007669"/>
    <property type="project" value="InterPro"/>
</dbReference>
<dbReference type="SMART" id="SM00507">
    <property type="entry name" value="HNHc"/>
    <property type="match status" value="1"/>
</dbReference>
<keyword evidence="4" id="KW-1185">Reference proteome</keyword>
<dbReference type="OrthoDB" id="7363427at2"/>
<dbReference type="Pfam" id="PF01844">
    <property type="entry name" value="HNH"/>
    <property type="match status" value="1"/>
</dbReference>
<evidence type="ECO:0000256" key="1">
    <source>
        <dbReference type="SAM" id="MobiDB-lite"/>
    </source>
</evidence>
<dbReference type="CDD" id="cd00085">
    <property type="entry name" value="HNHc"/>
    <property type="match status" value="1"/>
</dbReference>